<evidence type="ECO:0000256" key="2">
    <source>
        <dbReference type="SAM" id="SignalP"/>
    </source>
</evidence>
<evidence type="ECO:0000313" key="3">
    <source>
        <dbReference type="EMBL" id="MDR6431318.1"/>
    </source>
</evidence>
<organism evidence="3 4">
    <name type="scientific">Brucella pseudogrignonensis</name>
    <dbReference type="NCBI Taxonomy" id="419475"/>
    <lineage>
        <taxon>Bacteria</taxon>
        <taxon>Pseudomonadati</taxon>
        <taxon>Pseudomonadota</taxon>
        <taxon>Alphaproteobacteria</taxon>
        <taxon>Hyphomicrobiales</taxon>
        <taxon>Brucellaceae</taxon>
        <taxon>Brucella/Ochrobactrum group</taxon>
        <taxon>Brucella</taxon>
    </lineage>
</organism>
<keyword evidence="1" id="KW-0812">Transmembrane</keyword>
<gene>
    <name evidence="3" type="ORF">J2782_001023</name>
</gene>
<keyword evidence="1" id="KW-0472">Membrane</keyword>
<name>A0ABU1M5J2_9HYPH</name>
<feature type="transmembrane region" description="Helical" evidence="1">
    <location>
        <begin position="47"/>
        <end position="65"/>
    </location>
</feature>
<reference evidence="3 4" key="1">
    <citation type="submission" date="2023-07" db="EMBL/GenBank/DDBJ databases">
        <title>Sorghum-associated microbial communities from plants grown in Nebraska, USA.</title>
        <authorList>
            <person name="Schachtman D."/>
        </authorList>
    </citation>
    <scope>NUCLEOTIDE SEQUENCE [LARGE SCALE GENOMIC DNA]</scope>
    <source>
        <strain evidence="3 4">DS1730</strain>
    </source>
</reference>
<proteinExistence type="predicted"/>
<evidence type="ECO:0000256" key="1">
    <source>
        <dbReference type="SAM" id="Phobius"/>
    </source>
</evidence>
<comment type="caution">
    <text evidence="3">The sequence shown here is derived from an EMBL/GenBank/DDBJ whole genome shotgun (WGS) entry which is preliminary data.</text>
</comment>
<sequence>MNKTKQLLVAFISLFTLSLIATFVAVSGASANGVDPYVEQAFDSISPIIFDIIATAIAIALGFLLKKVTEWTGIAIEAKHRDALQSALENAARLALARGGGRQTAIRYVRSSVPDAVKFFKLTDDRITDLVEPRLSAGGEQ</sequence>
<protein>
    <submittedName>
        <fullName evidence="3">ABC-type uncharacterized transport system fused permease/ATPase subunit</fullName>
    </submittedName>
</protein>
<dbReference type="Proteomes" id="UP001184614">
    <property type="component" value="Unassembled WGS sequence"/>
</dbReference>
<dbReference type="EMBL" id="JAVDQT010000001">
    <property type="protein sequence ID" value="MDR6431318.1"/>
    <property type="molecule type" value="Genomic_DNA"/>
</dbReference>
<dbReference type="RefSeq" id="WP_310010523.1">
    <property type="nucleotide sequence ID" value="NZ_JAVDQT010000001.1"/>
</dbReference>
<keyword evidence="4" id="KW-1185">Reference proteome</keyword>
<accession>A0ABU1M5J2</accession>
<keyword evidence="2" id="KW-0732">Signal</keyword>
<feature type="signal peptide" evidence="2">
    <location>
        <begin position="1"/>
        <end position="21"/>
    </location>
</feature>
<feature type="chain" id="PRO_5047218628" evidence="2">
    <location>
        <begin position="22"/>
        <end position="141"/>
    </location>
</feature>
<keyword evidence="1" id="KW-1133">Transmembrane helix</keyword>
<evidence type="ECO:0000313" key="4">
    <source>
        <dbReference type="Proteomes" id="UP001184614"/>
    </source>
</evidence>